<name>A0A396Z2V5_9LEPT</name>
<evidence type="ECO:0000313" key="1">
    <source>
        <dbReference type="EMBL" id="RHX89135.1"/>
    </source>
</evidence>
<gene>
    <name evidence="1" type="ORF">DLM75_14865</name>
</gene>
<dbReference type="EMBL" id="QHCT01000004">
    <property type="protein sequence ID" value="RHX89135.1"/>
    <property type="molecule type" value="Genomic_DNA"/>
</dbReference>
<proteinExistence type="predicted"/>
<accession>A0A396Z2V5</accession>
<comment type="caution">
    <text evidence="1">The sequence shown here is derived from an EMBL/GenBank/DDBJ whole genome shotgun (WGS) entry which is preliminary data.</text>
</comment>
<dbReference type="Proteomes" id="UP000265798">
    <property type="component" value="Unassembled WGS sequence"/>
</dbReference>
<dbReference type="RefSeq" id="WP_118969300.1">
    <property type="nucleotide sequence ID" value="NZ_QHCT01000004.1"/>
</dbReference>
<reference evidence="2" key="1">
    <citation type="submission" date="2018-05" db="EMBL/GenBank/DDBJ databases">
        <title>Leptospira yasudae sp. nov. and Leptospira stimsonii sp. nov., two pathogenic species of the genus Leptospira isolated from environmental sources.</title>
        <authorList>
            <person name="Casanovas-Massana A."/>
            <person name="Hamond C."/>
            <person name="Santos L.A."/>
            <person name="Hacker K.P."/>
            <person name="Balassiano I."/>
            <person name="Medeiros M.A."/>
            <person name="Reis M.G."/>
            <person name="Ko A.I."/>
            <person name="Wunder E.A."/>
        </authorList>
    </citation>
    <scope>NUCLEOTIDE SEQUENCE [LARGE SCALE GENOMIC DNA]</scope>
    <source>
        <strain evidence="2">Yale</strain>
    </source>
</reference>
<protein>
    <submittedName>
        <fullName evidence="1">Uncharacterized protein</fullName>
    </submittedName>
</protein>
<sequence>MISGAKVSFYFFLSFFTLSHCGYAKEQKNETETSNLLATIMATEFYYYRYNCPPYKLLDAGTTTVHLDQGEEFWFDFKARIEGPVIIKTYQIRVQEAIGQDVKLSIRNCFINHILTDPKSTFPMNPNFNADSGLTGQTETFNLTFAQSPEGQGVTTIKSVSGSGYVTITIPNGPL</sequence>
<dbReference type="AlphaFoldDB" id="A0A396Z2V5"/>
<dbReference type="OrthoDB" id="347382at2"/>
<evidence type="ECO:0000313" key="2">
    <source>
        <dbReference type="Proteomes" id="UP000265798"/>
    </source>
</evidence>
<organism evidence="1 2">
    <name type="scientific">Leptospira stimsonii</name>
    <dbReference type="NCBI Taxonomy" id="2202203"/>
    <lineage>
        <taxon>Bacteria</taxon>
        <taxon>Pseudomonadati</taxon>
        <taxon>Spirochaetota</taxon>
        <taxon>Spirochaetia</taxon>
        <taxon>Leptospirales</taxon>
        <taxon>Leptospiraceae</taxon>
        <taxon>Leptospira</taxon>
    </lineage>
</organism>